<dbReference type="AlphaFoldDB" id="A0A1H5ZJ29"/>
<dbReference type="InterPro" id="IPR001761">
    <property type="entry name" value="Peripla_BP/Lac1_sug-bd_dom"/>
</dbReference>
<keyword evidence="1" id="KW-0805">Transcription regulation</keyword>
<dbReference type="SUPFAM" id="SSF53822">
    <property type="entry name" value="Periplasmic binding protein-like I"/>
    <property type="match status" value="1"/>
</dbReference>
<dbReference type="PANTHER" id="PTHR30146:SF2">
    <property type="entry name" value="HTH-TYPE TRANSCRIPTIONAL REGULATOR GNTR"/>
    <property type="match status" value="1"/>
</dbReference>
<dbReference type="InterPro" id="IPR000843">
    <property type="entry name" value="HTH_LacI"/>
</dbReference>
<evidence type="ECO:0000256" key="1">
    <source>
        <dbReference type="ARBA" id="ARBA00023015"/>
    </source>
</evidence>
<dbReference type="PROSITE" id="PS50932">
    <property type="entry name" value="HTH_LACI_2"/>
    <property type="match status" value="1"/>
</dbReference>
<sequence>MTYKKHRPTLQDIADRIGVTKMTVSRYLRDPSKVSASVGAKIDEVAKELGYVSNRAPDILSKAKSYSIGVLLPSLTNQVFDEVLRGIEGVIEPKGYQAMLAHYGYGKHTEEKRIENLLSYNIDGIILSESFHTERAKKILTASGIPIVEIMDSVSAPIHQAVGIDNVKASQHATTMLLSRGRKRIVYLAARMDERTKQKIHGYEKAMEAEKLTPLVISTMKPSTYTLGSQLMKDTLASYPDVDAVICTNDDIAIGALYETLRQGIEVPKAIAIVGFHGHNITSEISPRLATVITPREKIGKMAAEQLMARIINPEAKVAQKLIELDTQFHLGETI</sequence>
<dbReference type="CDD" id="cd01392">
    <property type="entry name" value="HTH_LacI"/>
    <property type="match status" value="1"/>
</dbReference>
<dbReference type="InterPro" id="IPR028082">
    <property type="entry name" value="Peripla_BP_I"/>
</dbReference>
<dbReference type="PANTHER" id="PTHR30146">
    <property type="entry name" value="LACI-RELATED TRANSCRIPTIONAL REPRESSOR"/>
    <property type="match status" value="1"/>
</dbReference>
<gene>
    <name evidence="5" type="ORF">SAMN04488244_11211</name>
</gene>
<dbReference type="GO" id="GO:0000976">
    <property type="term" value="F:transcription cis-regulatory region binding"/>
    <property type="evidence" value="ECO:0007669"/>
    <property type="project" value="TreeGrafter"/>
</dbReference>
<organism evidence="5 6">
    <name type="scientific">Vibrio hangzhouensis</name>
    <dbReference type="NCBI Taxonomy" id="462991"/>
    <lineage>
        <taxon>Bacteria</taxon>
        <taxon>Pseudomonadati</taxon>
        <taxon>Pseudomonadota</taxon>
        <taxon>Gammaproteobacteria</taxon>
        <taxon>Vibrionales</taxon>
        <taxon>Vibrionaceae</taxon>
        <taxon>Vibrio</taxon>
    </lineage>
</organism>
<reference evidence="6" key="1">
    <citation type="submission" date="2016-10" db="EMBL/GenBank/DDBJ databases">
        <authorList>
            <person name="Varghese N."/>
            <person name="Submissions S."/>
        </authorList>
    </citation>
    <scope>NUCLEOTIDE SEQUENCE [LARGE SCALE GENOMIC DNA]</scope>
    <source>
        <strain evidence="6">CGMCC 1.7062</strain>
    </source>
</reference>
<evidence type="ECO:0000259" key="4">
    <source>
        <dbReference type="PROSITE" id="PS50932"/>
    </source>
</evidence>
<keyword evidence="3" id="KW-0804">Transcription</keyword>
<dbReference type="InterPro" id="IPR010982">
    <property type="entry name" value="Lambda_DNA-bd_dom_sf"/>
</dbReference>
<dbReference type="Pfam" id="PF00356">
    <property type="entry name" value="LacI"/>
    <property type="match status" value="1"/>
</dbReference>
<protein>
    <submittedName>
        <fullName evidence="5">Transcriptional regulator, LacI family</fullName>
    </submittedName>
</protein>
<dbReference type="OrthoDB" id="5681588at2"/>
<keyword evidence="6" id="KW-1185">Reference proteome</keyword>
<feature type="domain" description="HTH lacI-type" evidence="4">
    <location>
        <begin position="8"/>
        <end position="62"/>
    </location>
</feature>
<dbReference type="SMART" id="SM00354">
    <property type="entry name" value="HTH_LACI"/>
    <property type="match status" value="1"/>
</dbReference>
<proteinExistence type="predicted"/>
<evidence type="ECO:0000256" key="3">
    <source>
        <dbReference type="ARBA" id="ARBA00023163"/>
    </source>
</evidence>
<dbReference type="RefSeq" id="WP_103880773.1">
    <property type="nucleotide sequence ID" value="NZ_FNVG01000012.1"/>
</dbReference>
<dbReference type="EMBL" id="FNVG01000012">
    <property type="protein sequence ID" value="SEG36543.1"/>
    <property type="molecule type" value="Genomic_DNA"/>
</dbReference>
<dbReference type="Pfam" id="PF00532">
    <property type="entry name" value="Peripla_BP_1"/>
    <property type="match status" value="1"/>
</dbReference>
<dbReference type="SUPFAM" id="SSF47413">
    <property type="entry name" value="lambda repressor-like DNA-binding domains"/>
    <property type="match status" value="1"/>
</dbReference>
<evidence type="ECO:0000256" key="2">
    <source>
        <dbReference type="ARBA" id="ARBA00023125"/>
    </source>
</evidence>
<evidence type="ECO:0000313" key="6">
    <source>
        <dbReference type="Proteomes" id="UP000236721"/>
    </source>
</evidence>
<accession>A0A1H5ZJ29</accession>
<dbReference type="CDD" id="cd01575">
    <property type="entry name" value="PBP1_GntR"/>
    <property type="match status" value="1"/>
</dbReference>
<name>A0A1H5ZJ29_9VIBR</name>
<dbReference type="Proteomes" id="UP000236721">
    <property type="component" value="Unassembled WGS sequence"/>
</dbReference>
<dbReference type="Gene3D" id="3.40.50.2300">
    <property type="match status" value="2"/>
</dbReference>
<dbReference type="GO" id="GO:0003700">
    <property type="term" value="F:DNA-binding transcription factor activity"/>
    <property type="evidence" value="ECO:0007669"/>
    <property type="project" value="TreeGrafter"/>
</dbReference>
<evidence type="ECO:0000313" key="5">
    <source>
        <dbReference type="EMBL" id="SEG36543.1"/>
    </source>
</evidence>
<dbReference type="Gene3D" id="1.10.260.40">
    <property type="entry name" value="lambda repressor-like DNA-binding domains"/>
    <property type="match status" value="1"/>
</dbReference>
<keyword evidence="2" id="KW-0238">DNA-binding</keyword>